<dbReference type="Pfam" id="PF00550">
    <property type="entry name" value="PP-binding"/>
    <property type="match status" value="1"/>
</dbReference>
<evidence type="ECO:0000259" key="7">
    <source>
        <dbReference type="PROSITE" id="PS52019"/>
    </source>
</evidence>
<dbReference type="Pfam" id="PF21149">
    <property type="entry name" value="FAS_pseudo-KR"/>
    <property type="match status" value="1"/>
</dbReference>
<keyword evidence="2" id="KW-0596">Phosphopantetheine</keyword>
<dbReference type="SUPFAM" id="SSF51735">
    <property type="entry name" value="NAD(P)-binding Rossmann-fold domains"/>
    <property type="match status" value="2"/>
</dbReference>
<dbReference type="Gene3D" id="3.30.70.3290">
    <property type="match status" value="1"/>
</dbReference>
<dbReference type="EC" id="3.1.2.14" evidence="1"/>
<feature type="active site" description="Proton donor; for dehydratase activity" evidence="5">
    <location>
        <position position="235"/>
    </location>
</feature>
<dbReference type="InterPro" id="IPR001031">
    <property type="entry name" value="Thioesterase"/>
</dbReference>
<proteinExistence type="predicted"/>
<evidence type="ECO:0000256" key="4">
    <source>
        <dbReference type="ARBA" id="ARBA00022679"/>
    </source>
</evidence>
<sequence length="1574" mass="178167">NNEIFLESIGKLYNAGLQPQIANLYPTVEFPVSRGTPMISPLIRWDHLENLYVMRACQKEIIDKKELVVSISTSDEEFAYLIGHVVNEKNLFPAMGYLFYIWDMIASLKNQEYINTPIVFEDVNFIRATVLSHQNEIELTFSIQEGSNRFEITEGDNAIVTGTVRIPSNIENEKISANLAECIDDEEEMNTKDIYKELKLRGYQYTGAFRGLKSASVTGSNGHIASTSNWVAFMDSMLQMMILGQNSRSLYVPTRIRKLTIDPKYHIQIIQDYPIEDRQFSVRRYKSLDAIISGGIEICGTVATPISHRKKVVNTVLEEYKFVAHRDLGTTSLQDAIRMSTHIALECCNMINVKIIEFVDDSDKVVPEDLNSPLISKILNDLPQIRHYTKLVTTHEKFSNISLPDNVSTTEITKLSKDENCLIVLGFNILTKNSKTLYKQLLSLLMPQGFLLTLEESGAYDYSCLKTYELDIILEKQINDKKLLLLRKTQNIARNQRIVHVNNYEFSWVDELKSIMNVQNETGVDTEIILVSEKDFECGLLGFINCLRKEPGGEIIRSVFIQDDKAPTFSLQEPLYTKQLQLDLPINVIRTGNVWGSYRHLPLPSLEPKLVQRAYVTQMVQGDMSTLCWAQSRMSCINHENLVNVIYTSVNFKDIMIATGRLNAETFERGNDCFIGLEFVGFNTHKQRIMGLCSHGGMTNILVADKYLSWIIPDKWTMEDAATIPCVYSTCYYALYIKGKMKKGDKILIHSGTGGIGQAAIYLALHKGCEVFTTVGTVEKRQFIRETFPSIPEDHIGNSRDTSFEQMIMQRTKGRGVDIVLNSLAEEKLQASVRCLAHGGRFLEIGKFDMVSNNSLDISIFSKDISFYGILLDKLFYSNAEQKSRLWKTITEGLKDGAIKPLCRRVFERNEIEAAFRYMAAGKHIGKIIIRVHKEEEPLDAPLLAHPRYHCLDHKCYVILGGLGGFGLELADWLTLRGAKNLVLTSRTGIRTGYQQSRVKLWRSYGVDVQIVTVDNNLKHEDCESLLKFAEKRAPVDAIFNLAVVLKDCIFQNQSSQTFEDSFKSKAWMTKKMDELSRKICLQLRHFVVFSSVSCGRGNAGQTNYGMANSVMEKICEKRMKEGLHGLAIQWGAVGDVGLVADMQEENKELVIGGTLQQRITSCLDTLEVFLLQDRPVVSSMVVAEKAKIGGSMNIYETVAHMMGLKNINAIPSNMPLAEIGMDSMMAVEIKQMLEREFDISLTAQDIRTLNFAKLRQMTITPDQGKIQDTNKINPSNLGGFDMLIRKVKDSDFVPDILVELVTKEVNRGNIFLLPGIEGCLSVYKSIASGIKSSATCVQHGVLNIPDDNHSVMKSATYLLPHILKKMKDQREFLIVGYSFGSLIAIELARLLEAYSFSGRLILIDGAPDQLKLWTNQYLDCTSPEELQNIILLSLLEMYTIINKKTLALELNKCNTVDEKLKVFHAYFPKDLNRLTIKNQKLIYSTAYNHIVAIQDYDISSLPRLKSHITLLKPTFPIASFTEEDYGLHKVTEGKVQIHYVEGNHITMMDNDKIISAINEEWIEDNKIEDNIIQ</sequence>
<dbReference type="PANTHER" id="PTHR43775">
    <property type="entry name" value="FATTY ACID SYNTHASE"/>
    <property type="match status" value="1"/>
</dbReference>
<feature type="region of interest" description="C-terminal hotdog fold" evidence="5">
    <location>
        <begin position="186"/>
        <end position="312"/>
    </location>
</feature>
<feature type="domain" description="Carrier" evidence="6">
    <location>
        <begin position="1189"/>
        <end position="1266"/>
    </location>
</feature>
<dbReference type="Gene3D" id="1.10.1200.10">
    <property type="entry name" value="ACP-like"/>
    <property type="match status" value="1"/>
</dbReference>
<dbReference type="SMART" id="SM00829">
    <property type="entry name" value="PKS_ER"/>
    <property type="match status" value="1"/>
</dbReference>
<dbReference type="GO" id="GO:0004312">
    <property type="term" value="F:fatty acid synthase activity"/>
    <property type="evidence" value="ECO:0007669"/>
    <property type="project" value="TreeGrafter"/>
</dbReference>
<dbReference type="SMART" id="SM00823">
    <property type="entry name" value="PKS_PP"/>
    <property type="match status" value="1"/>
</dbReference>
<dbReference type="Pfam" id="PF08659">
    <property type="entry name" value="KR"/>
    <property type="match status" value="1"/>
</dbReference>
<evidence type="ECO:0000256" key="2">
    <source>
        <dbReference type="ARBA" id="ARBA00022450"/>
    </source>
</evidence>
<organism evidence="8 9">
    <name type="scientific">Temnothorax curvispinosus</name>
    <dbReference type="NCBI Taxonomy" id="300111"/>
    <lineage>
        <taxon>Eukaryota</taxon>
        <taxon>Metazoa</taxon>
        <taxon>Ecdysozoa</taxon>
        <taxon>Arthropoda</taxon>
        <taxon>Hexapoda</taxon>
        <taxon>Insecta</taxon>
        <taxon>Pterygota</taxon>
        <taxon>Neoptera</taxon>
        <taxon>Endopterygota</taxon>
        <taxon>Hymenoptera</taxon>
        <taxon>Apocrita</taxon>
        <taxon>Aculeata</taxon>
        <taxon>Formicoidea</taxon>
        <taxon>Formicidae</taxon>
        <taxon>Myrmicinae</taxon>
        <taxon>Temnothorax</taxon>
    </lineage>
</organism>
<dbReference type="InterPro" id="IPR036736">
    <property type="entry name" value="ACP-like_sf"/>
</dbReference>
<dbReference type="GO" id="GO:0016297">
    <property type="term" value="F:fatty acyl-[ACP] hydrolase activity"/>
    <property type="evidence" value="ECO:0007669"/>
    <property type="project" value="UniProtKB-EC"/>
</dbReference>
<dbReference type="InterPro" id="IPR057326">
    <property type="entry name" value="KR_dom"/>
</dbReference>
<gene>
    <name evidence="9" type="primary">LOC112455841</name>
</gene>
<dbReference type="PANTHER" id="PTHR43775:SF23">
    <property type="entry name" value="FATTY ACID SYNTHASE 3"/>
    <property type="match status" value="1"/>
</dbReference>
<dbReference type="PROSITE" id="PS52019">
    <property type="entry name" value="PKS_MFAS_DH"/>
    <property type="match status" value="1"/>
</dbReference>
<protein>
    <recommendedName>
        <fullName evidence="1">oleoyl-[acyl-carrier-protein] hydrolase</fullName>
        <ecNumber evidence="1">3.1.2.14</ecNumber>
    </recommendedName>
</protein>
<dbReference type="OrthoDB" id="3509362at2759"/>
<dbReference type="Gene3D" id="3.40.50.1820">
    <property type="entry name" value="alpha/beta hydrolase"/>
    <property type="match status" value="1"/>
</dbReference>
<dbReference type="SMART" id="SM00822">
    <property type="entry name" value="PKS_KR"/>
    <property type="match status" value="1"/>
</dbReference>
<feature type="domain" description="PKS/mFAS DH" evidence="7">
    <location>
        <begin position="49"/>
        <end position="312"/>
    </location>
</feature>
<dbReference type="GO" id="GO:0016491">
    <property type="term" value="F:oxidoreductase activity"/>
    <property type="evidence" value="ECO:0007669"/>
    <property type="project" value="InterPro"/>
</dbReference>
<dbReference type="SUPFAM" id="SSF50129">
    <property type="entry name" value="GroES-like"/>
    <property type="match status" value="1"/>
</dbReference>
<dbReference type="GeneID" id="112455841"/>
<feature type="region of interest" description="N-terminal hotdog fold" evidence="5">
    <location>
        <begin position="49"/>
        <end position="173"/>
    </location>
</feature>
<dbReference type="InterPro" id="IPR049900">
    <property type="entry name" value="PKS_mFAS_DH"/>
</dbReference>
<dbReference type="Gene3D" id="3.40.50.720">
    <property type="entry name" value="NAD(P)-binding Rossmann-like Domain"/>
    <property type="match status" value="1"/>
</dbReference>
<dbReference type="SUPFAM" id="SSF47336">
    <property type="entry name" value="ACP-like"/>
    <property type="match status" value="1"/>
</dbReference>
<accession>A0A6J1PYH2</accession>
<dbReference type="RefSeq" id="XP_024873810.1">
    <property type="nucleotide sequence ID" value="XM_025018042.1"/>
</dbReference>
<dbReference type="Gene3D" id="3.10.129.110">
    <property type="entry name" value="Polyketide synthase dehydratase"/>
    <property type="match status" value="1"/>
</dbReference>
<dbReference type="Proteomes" id="UP000504618">
    <property type="component" value="Unplaced"/>
</dbReference>
<evidence type="ECO:0000259" key="6">
    <source>
        <dbReference type="PROSITE" id="PS50075"/>
    </source>
</evidence>
<dbReference type="Pfam" id="PF13602">
    <property type="entry name" value="ADH_zinc_N_2"/>
    <property type="match status" value="1"/>
</dbReference>
<dbReference type="InterPro" id="IPR011032">
    <property type="entry name" value="GroES-like_sf"/>
</dbReference>
<dbReference type="Pfam" id="PF00975">
    <property type="entry name" value="Thioesterase"/>
    <property type="match status" value="1"/>
</dbReference>
<dbReference type="InterPro" id="IPR036291">
    <property type="entry name" value="NAD(P)-bd_dom_sf"/>
</dbReference>
<feature type="non-terminal residue" evidence="9">
    <location>
        <position position="1"/>
    </location>
</feature>
<reference evidence="9" key="1">
    <citation type="submission" date="2025-08" db="UniProtKB">
        <authorList>
            <consortium name="RefSeq"/>
        </authorList>
    </citation>
    <scope>IDENTIFICATION</scope>
    <source>
        <tissue evidence="9">Whole body</tissue>
    </source>
</reference>
<keyword evidence="8" id="KW-1185">Reference proteome</keyword>
<keyword evidence="4" id="KW-0808">Transferase</keyword>
<dbReference type="InterPro" id="IPR029058">
    <property type="entry name" value="AB_hydrolase_fold"/>
</dbReference>
<dbReference type="CDD" id="cd08954">
    <property type="entry name" value="KR_1_FAS_SDR_x"/>
    <property type="match status" value="1"/>
</dbReference>
<dbReference type="InterPro" id="IPR020806">
    <property type="entry name" value="PKS_PP-bd"/>
</dbReference>
<dbReference type="GO" id="GO:0031177">
    <property type="term" value="F:phosphopantetheine binding"/>
    <property type="evidence" value="ECO:0007669"/>
    <property type="project" value="InterPro"/>
</dbReference>
<dbReference type="GO" id="GO:0006633">
    <property type="term" value="P:fatty acid biosynthetic process"/>
    <property type="evidence" value="ECO:0007669"/>
    <property type="project" value="TreeGrafter"/>
</dbReference>
<dbReference type="PROSITE" id="PS50075">
    <property type="entry name" value="CARRIER"/>
    <property type="match status" value="1"/>
</dbReference>
<evidence type="ECO:0000256" key="3">
    <source>
        <dbReference type="ARBA" id="ARBA00022553"/>
    </source>
</evidence>
<evidence type="ECO:0000313" key="8">
    <source>
        <dbReference type="Proteomes" id="UP000504618"/>
    </source>
</evidence>
<name>A0A6J1PYH2_9HYME</name>
<dbReference type="InterPro" id="IPR050091">
    <property type="entry name" value="PKS_NRPS_Biosynth_Enz"/>
</dbReference>
<dbReference type="FunFam" id="3.40.50.720:FF:000209">
    <property type="entry name" value="Polyketide synthase Pks12"/>
    <property type="match status" value="1"/>
</dbReference>
<evidence type="ECO:0000256" key="5">
    <source>
        <dbReference type="PROSITE-ProRule" id="PRU01363"/>
    </source>
</evidence>
<dbReference type="InterPro" id="IPR009081">
    <property type="entry name" value="PP-bd_ACP"/>
</dbReference>
<keyword evidence="3" id="KW-0597">Phosphoprotein</keyword>
<dbReference type="SUPFAM" id="SSF53474">
    <property type="entry name" value="alpha/beta-Hydrolases"/>
    <property type="match status" value="1"/>
</dbReference>
<dbReference type="InterPro" id="IPR049391">
    <property type="entry name" value="FAS_pseudo-KR"/>
</dbReference>
<evidence type="ECO:0000313" key="9">
    <source>
        <dbReference type="RefSeq" id="XP_024873810.1"/>
    </source>
</evidence>
<dbReference type="InterPro" id="IPR042104">
    <property type="entry name" value="PKS_dehydratase_sf"/>
</dbReference>
<feature type="active site" description="Proton acceptor; for dehydratase activity" evidence="5">
    <location>
        <position position="84"/>
    </location>
</feature>
<dbReference type="InterPro" id="IPR013968">
    <property type="entry name" value="PKS_KR"/>
</dbReference>
<dbReference type="Gene3D" id="3.90.180.10">
    <property type="entry name" value="Medium-chain alcohol dehydrogenases, catalytic domain"/>
    <property type="match status" value="1"/>
</dbReference>
<dbReference type="CDD" id="cd05195">
    <property type="entry name" value="enoyl_red"/>
    <property type="match status" value="1"/>
</dbReference>
<dbReference type="InterPro" id="IPR020843">
    <property type="entry name" value="ER"/>
</dbReference>
<evidence type="ECO:0000256" key="1">
    <source>
        <dbReference type="ARBA" id="ARBA00012480"/>
    </source>
</evidence>